<gene>
    <name evidence="1" type="ORF">QAD02_001513</name>
</gene>
<comment type="caution">
    <text evidence="1">The sequence shown here is derived from an EMBL/GenBank/DDBJ whole genome shotgun (WGS) entry which is preliminary data.</text>
</comment>
<keyword evidence="2" id="KW-1185">Reference proteome</keyword>
<dbReference type="EMBL" id="CM056743">
    <property type="protein sequence ID" value="KAJ8670254.1"/>
    <property type="molecule type" value="Genomic_DNA"/>
</dbReference>
<proteinExistence type="predicted"/>
<protein>
    <submittedName>
        <fullName evidence="1">Uncharacterized protein</fullName>
    </submittedName>
</protein>
<name>A0ACC2NG79_9HYME</name>
<evidence type="ECO:0000313" key="2">
    <source>
        <dbReference type="Proteomes" id="UP001239111"/>
    </source>
</evidence>
<evidence type="ECO:0000313" key="1">
    <source>
        <dbReference type="EMBL" id="KAJ8670254.1"/>
    </source>
</evidence>
<organism evidence="1 2">
    <name type="scientific">Eretmocerus hayati</name>
    <dbReference type="NCBI Taxonomy" id="131215"/>
    <lineage>
        <taxon>Eukaryota</taxon>
        <taxon>Metazoa</taxon>
        <taxon>Ecdysozoa</taxon>
        <taxon>Arthropoda</taxon>
        <taxon>Hexapoda</taxon>
        <taxon>Insecta</taxon>
        <taxon>Pterygota</taxon>
        <taxon>Neoptera</taxon>
        <taxon>Endopterygota</taxon>
        <taxon>Hymenoptera</taxon>
        <taxon>Apocrita</taxon>
        <taxon>Proctotrupomorpha</taxon>
        <taxon>Chalcidoidea</taxon>
        <taxon>Aphelinidae</taxon>
        <taxon>Aphelininae</taxon>
        <taxon>Eretmocerus</taxon>
    </lineage>
</organism>
<reference evidence="1" key="1">
    <citation type="submission" date="2023-04" db="EMBL/GenBank/DDBJ databases">
        <title>A chromosome-level genome assembly of the parasitoid wasp Eretmocerus hayati.</title>
        <authorList>
            <person name="Zhong Y."/>
            <person name="Liu S."/>
            <person name="Liu Y."/>
        </authorList>
    </citation>
    <scope>NUCLEOTIDE SEQUENCE</scope>
    <source>
        <strain evidence="1">ZJU_SS_LIU_2023</strain>
    </source>
</reference>
<dbReference type="Proteomes" id="UP001239111">
    <property type="component" value="Chromosome 3"/>
</dbReference>
<accession>A0ACC2NG79</accession>
<sequence>MLSNGNKQVAPIEGSLTQCFENSCLTLWTINSFYQRISSQVFSTGLCKENVWRLELNKERNDYSLGLCLKLTLVDSKTTPLVAKVEYHLVTRSPYTAENFHNLGTTVELKRGESTILPLSILKQNTYCHNKIQHLQIYCRIASQDVNDHNVTRTIKKFEMQFLKYTVFQDLESILKSEDLSDVDLNVGQQVFHAHKAVLASRSPVFMAMFQNNMHEKLSNCVDIPDISPEVMQILLRYMYTNSVDGVENFADDLMAAAEKYQLEGLKAFLLIERTKVLSDNNVFESLILADRFNAPDLKIECLNYVIEHIDNIQKMRGFDMFASTHPLLLKE</sequence>